<protein>
    <submittedName>
        <fullName evidence="1">Uncharacterized protein</fullName>
    </submittedName>
</protein>
<dbReference type="EMBL" id="AZDV01000001">
    <property type="protein sequence ID" value="KRK96738.1"/>
    <property type="molecule type" value="Genomic_DNA"/>
</dbReference>
<reference evidence="1 2" key="1">
    <citation type="journal article" date="2015" name="Genome Announc.">
        <title>Expanding the biotechnology potential of lactobacilli through comparative genomics of 213 strains and associated genera.</title>
        <authorList>
            <person name="Sun Z."/>
            <person name="Harris H.M."/>
            <person name="McCann A."/>
            <person name="Guo C."/>
            <person name="Argimon S."/>
            <person name="Zhang W."/>
            <person name="Yang X."/>
            <person name="Jeffery I.B."/>
            <person name="Cooney J.C."/>
            <person name="Kagawa T.F."/>
            <person name="Liu W."/>
            <person name="Song Y."/>
            <person name="Salvetti E."/>
            <person name="Wrobel A."/>
            <person name="Rasinkangas P."/>
            <person name="Parkhill J."/>
            <person name="Rea M.C."/>
            <person name="O'Sullivan O."/>
            <person name="Ritari J."/>
            <person name="Douillard F.P."/>
            <person name="Paul Ross R."/>
            <person name="Yang R."/>
            <person name="Briner A.E."/>
            <person name="Felis G.E."/>
            <person name="de Vos W.M."/>
            <person name="Barrangou R."/>
            <person name="Klaenhammer T.R."/>
            <person name="Caufield P.W."/>
            <person name="Cui Y."/>
            <person name="Zhang H."/>
            <person name="O'Toole P.W."/>
        </authorList>
    </citation>
    <scope>NUCLEOTIDE SEQUENCE [LARGE SCALE GENOMIC DNA]</scope>
    <source>
        <strain evidence="1 2">DSM 19394</strain>
    </source>
</reference>
<dbReference type="PATRIC" id="fig|1423715.3.peg.1709"/>
<sequence length="66" mass="7399">MTLTVPVSFGVPSDKAYHIELLTDGTIAYHPDKPQNIFDTDFDFSKAMKDMGIHDNGKLTGKENVW</sequence>
<dbReference type="RefSeq" id="WP_146999933.1">
    <property type="nucleotide sequence ID" value="NZ_AZDV01000001.1"/>
</dbReference>
<dbReference type="Proteomes" id="UP000051955">
    <property type="component" value="Unassembled WGS sequence"/>
</dbReference>
<dbReference type="OrthoDB" id="71707at2"/>
<gene>
    <name evidence="1" type="ORF">FD25_GL001663</name>
</gene>
<evidence type="ECO:0000313" key="2">
    <source>
        <dbReference type="Proteomes" id="UP000051955"/>
    </source>
</evidence>
<comment type="caution">
    <text evidence="1">The sequence shown here is derived from an EMBL/GenBank/DDBJ whole genome shotgun (WGS) entry which is preliminary data.</text>
</comment>
<accession>A0A0R1LWU2</accession>
<organism evidence="1 2">
    <name type="scientific">Levilactobacillus acidifarinae DSM 19394 = JCM 15949</name>
    <dbReference type="NCBI Taxonomy" id="1423715"/>
    <lineage>
        <taxon>Bacteria</taxon>
        <taxon>Bacillati</taxon>
        <taxon>Bacillota</taxon>
        <taxon>Bacilli</taxon>
        <taxon>Lactobacillales</taxon>
        <taxon>Lactobacillaceae</taxon>
        <taxon>Levilactobacillus</taxon>
    </lineage>
</organism>
<keyword evidence="2" id="KW-1185">Reference proteome</keyword>
<name>A0A0R1LWU2_9LACO</name>
<proteinExistence type="predicted"/>
<evidence type="ECO:0000313" key="1">
    <source>
        <dbReference type="EMBL" id="KRK96738.1"/>
    </source>
</evidence>
<dbReference type="AlphaFoldDB" id="A0A0R1LWU2"/>